<reference evidence="2" key="1">
    <citation type="submission" date="2007-07" db="EMBL/GenBank/DDBJ databases">
        <title>PCAP assembly of the Caenorhabditis remanei genome.</title>
        <authorList>
            <consortium name="The Caenorhabditis remanei Sequencing Consortium"/>
            <person name="Wilson R.K."/>
        </authorList>
    </citation>
    <scope>NUCLEOTIDE SEQUENCE [LARGE SCALE GENOMIC DNA]</scope>
    <source>
        <strain evidence="2">PB4641</strain>
    </source>
</reference>
<proteinExistence type="predicted"/>
<keyword evidence="1" id="KW-1133">Transmembrane helix</keyword>
<accession>E3LU38</accession>
<evidence type="ECO:0000313" key="3">
    <source>
        <dbReference type="Proteomes" id="UP000008281"/>
    </source>
</evidence>
<dbReference type="Proteomes" id="UP000008281">
    <property type="component" value="Unassembled WGS sequence"/>
</dbReference>
<gene>
    <name evidence="2" type="ORF">CRE_31011</name>
</gene>
<evidence type="ECO:0000313" key="2">
    <source>
        <dbReference type="EMBL" id="EFP11242.1"/>
    </source>
</evidence>
<evidence type="ECO:0000256" key="1">
    <source>
        <dbReference type="SAM" id="Phobius"/>
    </source>
</evidence>
<dbReference type="AlphaFoldDB" id="E3LU38"/>
<dbReference type="Pfam" id="PF10326">
    <property type="entry name" value="7TM_GPCR_Str"/>
    <property type="match status" value="1"/>
</dbReference>
<dbReference type="EMBL" id="DS268415">
    <property type="protein sequence ID" value="EFP11242.1"/>
    <property type="molecule type" value="Genomic_DNA"/>
</dbReference>
<feature type="transmembrane region" description="Helical" evidence="1">
    <location>
        <begin position="31"/>
        <end position="51"/>
    </location>
</feature>
<keyword evidence="1" id="KW-0472">Membrane</keyword>
<dbReference type="InterPro" id="IPR019428">
    <property type="entry name" value="7TM_GPCR_serpentine_rcpt_Str"/>
</dbReference>
<dbReference type="HOGENOM" id="CLU_2087072_0_0_1"/>
<sequence>MLVRKHLWVYFLSIHFIVDTFPEQLGKLKGIRLVVLFIPCLICFIGWFEFIDFAMPNTVEKQELMRETIMNYYEENIRNSSFIGAIYYTVEQNRERKWRITDVMGYLGCIQLQNFVW</sequence>
<organism evidence="3">
    <name type="scientific">Caenorhabditis remanei</name>
    <name type="common">Caenorhabditis vulgaris</name>
    <dbReference type="NCBI Taxonomy" id="31234"/>
    <lineage>
        <taxon>Eukaryota</taxon>
        <taxon>Metazoa</taxon>
        <taxon>Ecdysozoa</taxon>
        <taxon>Nematoda</taxon>
        <taxon>Chromadorea</taxon>
        <taxon>Rhabditida</taxon>
        <taxon>Rhabditina</taxon>
        <taxon>Rhabditomorpha</taxon>
        <taxon>Rhabditoidea</taxon>
        <taxon>Rhabditidae</taxon>
        <taxon>Peloderinae</taxon>
        <taxon>Caenorhabditis</taxon>
    </lineage>
</organism>
<protein>
    <submittedName>
        <fullName evidence="2">Uncharacterized protein</fullName>
    </submittedName>
</protein>
<keyword evidence="1" id="KW-0812">Transmembrane</keyword>
<dbReference type="InParanoid" id="E3LU38"/>
<keyword evidence="3" id="KW-1185">Reference proteome</keyword>
<name>E3LU38_CAERE</name>
<dbReference type="eggNOG" id="ENOG502T0B9">
    <property type="taxonomic scope" value="Eukaryota"/>
</dbReference>